<feature type="region of interest" description="Disordered" evidence="1">
    <location>
        <begin position="399"/>
        <end position="419"/>
    </location>
</feature>
<comment type="caution">
    <text evidence="2">The sequence shown here is derived from an EMBL/GenBank/DDBJ whole genome shotgun (WGS) entry which is preliminary data.</text>
</comment>
<dbReference type="PANTHER" id="PTHR31912:SF34">
    <property type="entry name" value="NOTOCHORD-RELATED PROTEIN"/>
    <property type="match status" value="1"/>
</dbReference>
<organism evidence="2 3">
    <name type="scientific">Puccinia coronata f. sp. avenae</name>
    <dbReference type="NCBI Taxonomy" id="200324"/>
    <lineage>
        <taxon>Eukaryota</taxon>
        <taxon>Fungi</taxon>
        <taxon>Dikarya</taxon>
        <taxon>Basidiomycota</taxon>
        <taxon>Pucciniomycotina</taxon>
        <taxon>Pucciniomycetes</taxon>
        <taxon>Pucciniales</taxon>
        <taxon>Pucciniaceae</taxon>
        <taxon>Puccinia</taxon>
    </lineage>
</organism>
<dbReference type="EMBL" id="PGCI01000139">
    <property type="protein sequence ID" value="PLW37686.1"/>
    <property type="molecule type" value="Genomic_DNA"/>
</dbReference>
<dbReference type="AlphaFoldDB" id="A0A2N5UJ36"/>
<reference evidence="2 3" key="1">
    <citation type="submission" date="2017-11" db="EMBL/GenBank/DDBJ databases">
        <title>De novo assembly and phasing of dikaryotic genomes from two isolates of Puccinia coronata f. sp. avenae, the causal agent of oat crown rust.</title>
        <authorList>
            <person name="Miller M.E."/>
            <person name="Zhang Y."/>
            <person name="Omidvar V."/>
            <person name="Sperschneider J."/>
            <person name="Schwessinger B."/>
            <person name="Raley C."/>
            <person name="Palmer J.M."/>
            <person name="Garnica D."/>
            <person name="Upadhyaya N."/>
            <person name="Rathjen J."/>
            <person name="Taylor J.M."/>
            <person name="Park R.F."/>
            <person name="Dodds P.N."/>
            <person name="Hirsch C.D."/>
            <person name="Kianian S.F."/>
            <person name="Figueroa M."/>
        </authorList>
    </citation>
    <scope>NUCLEOTIDE SEQUENCE [LARGE SCALE GENOMIC DNA]</scope>
    <source>
        <strain evidence="2">12SD80</strain>
    </source>
</reference>
<proteinExistence type="predicted"/>
<accession>A0A2N5UJ36</accession>
<dbReference type="PANTHER" id="PTHR31912">
    <property type="entry name" value="IP13529P"/>
    <property type="match status" value="1"/>
</dbReference>
<name>A0A2N5UJ36_9BASI</name>
<gene>
    <name evidence="2" type="ORF">PCASD_12169</name>
</gene>
<protein>
    <submittedName>
        <fullName evidence="2">Uncharacterized protein</fullName>
    </submittedName>
</protein>
<evidence type="ECO:0000256" key="1">
    <source>
        <dbReference type="SAM" id="MobiDB-lite"/>
    </source>
</evidence>
<evidence type="ECO:0000313" key="3">
    <source>
        <dbReference type="Proteomes" id="UP000235392"/>
    </source>
</evidence>
<sequence>MQLQYLTKHYANFIGKDFRAVLQAAPFVFYEFMTDSERELWAALCQLAALIFQTHIDNMDTYLAEVEAYVRHFLFHVTKHTAQWINKPKFHMLLHLLESICRFGPASLFATEKFEGYNGILRNASVHSNCQSPGKDIGITFANFGNLRHLFSGGYFWDAKEDTYRTAAPLVPALFSDHPSMQKSMGYNKKLLGGTSKVRPVVQDQRVPTAEQVAVPNGLANYLPDFSWTQVAEIGLTDRDAVRVGSWILYQNSSRTGRTDLGKIDGLWEARRCSTVMLFMCLTPFKVGEISEFYHMREVCKQGEGKFIGIQNFRACVNVQHDCHKGNCGVSLTRRRRLERQGTGKLVGEVKHTDDRNYIINSEALSSTSKQQTFSNVPFPTVDVRTQMRGLHEGLSQWHAAGTRSGPPMLVEEVDPNLV</sequence>
<dbReference type="Proteomes" id="UP000235392">
    <property type="component" value="Unassembled WGS sequence"/>
</dbReference>
<evidence type="ECO:0000313" key="2">
    <source>
        <dbReference type="EMBL" id="PLW37686.1"/>
    </source>
</evidence>